<accession>A0A383VFK1</accession>
<dbReference type="Proteomes" id="UP000256970">
    <property type="component" value="Unassembled WGS sequence"/>
</dbReference>
<dbReference type="Pfam" id="PF00024">
    <property type="entry name" value="PAN_1"/>
    <property type="match status" value="1"/>
</dbReference>
<protein>
    <recommendedName>
        <fullName evidence="1 2">Apple domain-containing protein</fullName>
    </recommendedName>
</protein>
<feature type="domain" description="Apple" evidence="1">
    <location>
        <begin position="221"/>
        <end position="257"/>
    </location>
</feature>
<dbReference type="SMART" id="SM01411">
    <property type="entry name" value="Ephrin_rec_like"/>
    <property type="match status" value="3"/>
</dbReference>
<evidence type="ECO:0000313" key="4">
    <source>
        <dbReference type="Proteomes" id="UP000256970"/>
    </source>
</evidence>
<dbReference type="Pfam" id="PF14295">
    <property type="entry name" value="PAN_4"/>
    <property type="match status" value="1"/>
</dbReference>
<dbReference type="EMBL" id="FNXT01000285">
    <property type="protein sequence ID" value="SZX63166.1"/>
    <property type="molecule type" value="Genomic_DNA"/>
</dbReference>
<evidence type="ECO:0000259" key="2">
    <source>
        <dbReference type="Pfam" id="PF14295"/>
    </source>
</evidence>
<sequence length="408" mass="43142">MGFDGVKATTCSKDTYNDGASDPADRCKTCPDGRTTADDSTRNALFECDLTLPGWGWPSGTFNAGTDSALTRCSVGFYSTGGVVASTACEQCDKGLTTRDVGSKSSSACDVCPVGEGQGTTNNGNAYAPTDKTAPWCGPCLEGYYGDANRAANSLGCVACPSTKSVFRFYNAGGNKPIEVGATTEKGAASVQQCVAKFAPIIDDDNWYMPVDADVADVLTSITSAATDVKCMEACENNVDCQFFTWDYTTGSTAACRHRIRGSGQNNAKTKIAFKTIAASNLAGDETTSRRRAMLAANNTTRSGKPAAMGSGAWSWWNDQNALNFGNKMTTLSGSGVVDCLKKCNDDEKCAAVFFKFTGTETTLTSTSVVECTFLEGKTTTPSDGDAESALRSMIRYRTDATERPSWL</sequence>
<feature type="domain" description="Apple" evidence="2">
    <location>
        <begin position="337"/>
        <end position="355"/>
    </location>
</feature>
<reference evidence="3 4" key="1">
    <citation type="submission" date="2016-10" db="EMBL/GenBank/DDBJ databases">
        <authorList>
            <person name="Cai Z."/>
        </authorList>
    </citation>
    <scope>NUCLEOTIDE SEQUENCE [LARGE SCALE GENOMIC DNA]</scope>
</reference>
<dbReference type="AlphaFoldDB" id="A0A383VFK1"/>
<name>A0A383VFK1_TETOB</name>
<gene>
    <name evidence="3" type="ORF">BQ4739_LOCUS3723</name>
</gene>
<evidence type="ECO:0000313" key="3">
    <source>
        <dbReference type="EMBL" id="SZX63166.1"/>
    </source>
</evidence>
<keyword evidence="4" id="KW-1185">Reference proteome</keyword>
<dbReference type="InterPro" id="IPR003609">
    <property type="entry name" value="Pan_app"/>
</dbReference>
<evidence type="ECO:0000259" key="1">
    <source>
        <dbReference type="Pfam" id="PF00024"/>
    </source>
</evidence>
<proteinExistence type="predicted"/>
<organism evidence="3 4">
    <name type="scientific">Tetradesmus obliquus</name>
    <name type="common">Green alga</name>
    <name type="synonym">Acutodesmus obliquus</name>
    <dbReference type="NCBI Taxonomy" id="3088"/>
    <lineage>
        <taxon>Eukaryota</taxon>
        <taxon>Viridiplantae</taxon>
        <taxon>Chlorophyta</taxon>
        <taxon>core chlorophytes</taxon>
        <taxon>Chlorophyceae</taxon>
        <taxon>CS clade</taxon>
        <taxon>Sphaeropleales</taxon>
        <taxon>Scenedesmaceae</taxon>
        <taxon>Tetradesmus</taxon>
    </lineage>
</organism>